<dbReference type="RefSeq" id="WP_134085217.1">
    <property type="nucleotide sequence ID" value="NZ_SOQX01000009.1"/>
</dbReference>
<dbReference type="SUPFAM" id="SSF53335">
    <property type="entry name" value="S-adenosyl-L-methionine-dependent methyltransferases"/>
    <property type="match status" value="1"/>
</dbReference>
<feature type="compositionally biased region" description="Basic and acidic residues" evidence="4">
    <location>
        <begin position="260"/>
        <end position="272"/>
    </location>
</feature>
<organism evidence="6 7">
    <name type="scientific">Thiohalophilus thiocyanatoxydans</name>
    <dbReference type="NCBI Taxonomy" id="381308"/>
    <lineage>
        <taxon>Bacteria</taxon>
        <taxon>Pseudomonadati</taxon>
        <taxon>Pseudomonadota</taxon>
        <taxon>Gammaproteobacteria</taxon>
        <taxon>Thiohalomonadales</taxon>
        <taxon>Thiohalophilaceae</taxon>
        <taxon>Thiohalophilus</taxon>
    </lineage>
</organism>
<evidence type="ECO:0000256" key="3">
    <source>
        <dbReference type="ARBA" id="ARBA00022679"/>
    </source>
</evidence>
<comment type="similarity">
    <text evidence="1">Belongs to the methyltransferase superfamily.</text>
</comment>
<dbReference type="InterPro" id="IPR029063">
    <property type="entry name" value="SAM-dependent_MTases_sf"/>
</dbReference>
<accession>A0A4R8INP0</accession>
<dbReference type="OrthoDB" id="9797252at2"/>
<dbReference type="AlphaFoldDB" id="A0A4R8INP0"/>
<feature type="domain" description="Methyltransferase type 11" evidence="5">
    <location>
        <begin position="40"/>
        <end position="129"/>
    </location>
</feature>
<evidence type="ECO:0000313" key="6">
    <source>
        <dbReference type="EMBL" id="TDX98185.1"/>
    </source>
</evidence>
<evidence type="ECO:0000259" key="5">
    <source>
        <dbReference type="Pfam" id="PF08241"/>
    </source>
</evidence>
<name>A0A4R8INP0_9GAMM</name>
<reference evidence="6 7" key="1">
    <citation type="submission" date="2019-03" db="EMBL/GenBank/DDBJ databases">
        <title>Genomic Encyclopedia of Type Strains, Phase IV (KMG-IV): sequencing the most valuable type-strain genomes for metagenomic binning, comparative biology and taxonomic classification.</title>
        <authorList>
            <person name="Goeker M."/>
        </authorList>
    </citation>
    <scope>NUCLEOTIDE SEQUENCE [LARGE SCALE GENOMIC DNA]</scope>
    <source>
        <strain evidence="6 7">DSM 16326</strain>
    </source>
</reference>
<evidence type="ECO:0000256" key="2">
    <source>
        <dbReference type="ARBA" id="ARBA00022603"/>
    </source>
</evidence>
<dbReference type="GO" id="GO:0008757">
    <property type="term" value="F:S-adenosylmethionine-dependent methyltransferase activity"/>
    <property type="evidence" value="ECO:0007669"/>
    <property type="project" value="InterPro"/>
</dbReference>
<dbReference type="Proteomes" id="UP000294914">
    <property type="component" value="Unassembled WGS sequence"/>
</dbReference>
<dbReference type="Gene3D" id="3.40.50.150">
    <property type="entry name" value="Vaccinia Virus protein VP39"/>
    <property type="match status" value="1"/>
</dbReference>
<evidence type="ECO:0000313" key="7">
    <source>
        <dbReference type="Proteomes" id="UP000294914"/>
    </source>
</evidence>
<keyword evidence="7" id="KW-1185">Reference proteome</keyword>
<keyword evidence="3 6" id="KW-0808">Transferase</keyword>
<dbReference type="Pfam" id="PF08241">
    <property type="entry name" value="Methyltransf_11"/>
    <property type="match status" value="1"/>
</dbReference>
<dbReference type="CDD" id="cd02440">
    <property type="entry name" value="AdoMet_MTases"/>
    <property type="match status" value="1"/>
</dbReference>
<gene>
    <name evidence="6" type="ORF">EDC23_2669</name>
</gene>
<protein>
    <submittedName>
        <fullName evidence="6">Methyltransferase family protein</fullName>
    </submittedName>
</protein>
<dbReference type="GO" id="GO:0032259">
    <property type="term" value="P:methylation"/>
    <property type="evidence" value="ECO:0007669"/>
    <property type="project" value="UniProtKB-KW"/>
</dbReference>
<feature type="region of interest" description="Disordered" evidence="4">
    <location>
        <begin position="249"/>
        <end position="281"/>
    </location>
</feature>
<dbReference type="PANTHER" id="PTHR44942:SF4">
    <property type="entry name" value="METHYLTRANSFERASE TYPE 11 DOMAIN-CONTAINING PROTEIN"/>
    <property type="match status" value="1"/>
</dbReference>
<proteinExistence type="inferred from homology"/>
<dbReference type="PANTHER" id="PTHR44942">
    <property type="entry name" value="METHYLTRANSF_11 DOMAIN-CONTAINING PROTEIN"/>
    <property type="match status" value="1"/>
</dbReference>
<dbReference type="EMBL" id="SOQX01000009">
    <property type="protein sequence ID" value="TDX98185.1"/>
    <property type="molecule type" value="Genomic_DNA"/>
</dbReference>
<evidence type="ECO:0000256" key="1">
    <source>
        <dbReference type="ARBA" id="ARBA00008361"/>
    </source>
</evidence>
<sequence length="281" mass="32018">MAFADHFSQQAAEYTRYRPHYPPELFDYLASLCPQHERALDVATGNGQAAVALGDHFGQVIGCEPSLAQLRNAQTQHAITYVCSTAEQLPFSDNSLDLISVAQAAHWFDHIRFNREATRLLKPGGVLAIWGYGLFSIFPAIDALIHDYYTNTLKNYWPEERHWIEQGYTDLPFPFPRLDTPAFHIQAQWTLTEVIGYLATWSATRRYLADHDHNPLPDLEQRLAKQWPDPAQPKPIQWPIYLLAGRKQVEGRGTSNEASPEPRRLEDTKKDFSSQSMSPRG</sequence>
<dbReference type="InterPro" id="IPR013216">
    <property type="entry name" value="Methyltransf_11"/>
</dbReference>
<evidence type="ECO:0000256" key="4">
    <source>
        <dbReference type="SAM" id="MobiDB-lite"/>
    </source>
</evidence>
<comment type="caution">
    <text evidence="6">The sequence shown here is derived from an EMBL/GenBank/DDBJ whole genome shotgun (WGS) entry which is preliminary data.</text>
</comment>
<keyword evidence="2 6" id="KW-0489">Methyltransferase</keyword>
<dbReference type="InterPro" id="IPR051052">
    <property type="entry name" value="Diverse_substrate_MTase"/>
</dbReference>